<dbReference type="InterPro" id="IPR036942">
    <property type="entry name" value="Beta-barrel_TonB_sf"/>
</dbReference>
<evidence type="ECO:0000256" key="9">
    <source>
        <dbReference type="ARBA" id="ARBA00023237"/>
    </source>
</evidence>
<keyword evidence="8 12" id="KW-0675">Receptor</keyword>
<comment type="caution">
    <text evidence="12">The sequence shown here is derived from an EMBL/GenBank/DDBJ whole genome shotgun (WGS) entry which is preliminary data.</text>
</comment>
<dbReference type="SUPFAM" id="SSF56935">
    <property type="entry name" value="Porins"/>
    <property type="match status" value="1"/>
</dbReference>
<evidence type="ECO:0000256" key="5">
    <source>
        <dbReference type="ARBA" id="ARBA00022729"/>
    </source>
</evidence>
<feature type="signal peptide" evidence="10">
    <location>
        <begin position="1"/>
        <end position="25"/>
    </location>
</feature>
<keyword evidence="2" id="KW-0813">Transport</keyword>
<evidence type="ECO:0000256" key="10">
    <source>
        <dbReference type="SAM" id="SignalP"/>
    </source>
</evidence>
<dbReference type="Proteomes" id="UP000248745">
    <property type="component" value="Unassembled WGS sequence"/>
</dbReference>
<dbReference type="GO" id="GO:0015344">
    <property type="term" value="F:siderophore uptake transmembrane transporter activity"/>
    <property type="evidence" value="ECO:0007669"/>
    <property type="project" value="TreeGrafter"/>
</dbReference>
<keyword evidence="7" id="KW-0472">Membrane</keyword>
<dbReference type="Gene3D" id="2.60.40.1120">
    <property type="entry name" value="Carboxypeptidase-like, regulatory domain"/>
    <property type="match status" value="1"/>
</dbReference>
<dbReference type="AlphaFoldDB" id="A0A2W2ALU2"/>
<keyword evidence="13" id="KW-1185">Reference proteome</keyword>
<dbReference type="InterPro" id="IPR008969">
    <property type="entry name" value="CarboxyPept-like_regulatory"/>
</dbReference>
<dbReference type="EMBL" id="QKTW01000003">
    <property type="protein sequence ID" value="PZF74502.1"/>
    <property type="molecule type" value="Genomic_DNA"/>
</dbReference>
<keyword evidence="4" id="KW-0812">Transmembrane</keyword>
<evidence type="ECO:0000256" key="2">
    <source>
        <dbReference type="ARBA" id="ARBA00022448"/>
    </source>
</evidence>
<evidence type="ECO:0000313" key="12">
    <source>
        <dbReference type="EMBL" id="PZF74502.1"/>
    </source>
</evidence>
<dbReference type="PANTHER" id="PTHR30069:SF29">
    <property type="entry name" value="HEMOGLOBIN AND HEMOGLOBIN-HAPTOGLOBIN-BINDING PROTEIN 1-RELATED"/>
    <property type="match status" value="1"/>
</dbReference>
<keyword evidence="5 10" id="KW-0732">Signal</keyword>
<evidence type="ECO:0000256" key="3">
    <source>
        <dbReference type="ARBA" id="ARBA00022452"/>
    </source>
</evidence>
<accession>A0A2W2ALU2</accession>
<dbReference type="GO" id="GO:0044718">
    <property type="term" value="P:siderophore transmembrane transport"/>
    <property type="evidence" value="ECO:0007669"/>
    <property type="project" value="TreeGrafter"/>
</dbReference>
<dbReference type="RefSeq" id="WP_110997342.1">
    <property type="nucleotide sequence ID" value="NZ_QKTW01000003.1"/>
</dbReference>
<gene>
    <name evidence="12" type="ORF">DN068_02690</name>
</gene>
<reference evidence="12 13" key="1">
    <citation type="submission" date="2018-06" db="EMBL/GenBank/DDBJ databases">
        <title>Mucibacter soli gen. nov., sp. nov., a new member of the family Chitinophagaceae producing mucin.</title>
        <authorList>
            <person name="Kim M.-K."/>
            <person name="Park S."/>
            <person name="Kim T.-S."/>
            <person name="Joung Y."/>
            <person name="Han J.-H."/>
            <person name="Kim S.B."/>
        </authorList>
    </citation>
    <scope>NUCLEOTIDE SEQUENCE [LARGE SCALE GENOMIC DNA]</scope>
    <source>
        <strain evidence="12 13">R1-15</strain>
    </source>
</reference>
<evidence type="ECO:0000256" key="6">
    <source>
        <dbReference type="ARBA" id="ARBA00023077"/>
    </source>
</evidence>
<evidence type="ECO:0000313" key="13">
    <source>
        <dbReference type="Proteomes" id="UP000248745"/>
    </source>
</evidence>
<dbReference type="InterPro" id="IPR000531">
    <property type="entry name" value="Beta-barrel_TonB"/>
</dbReference>
<keyword evidence="6" id="KW-0798">TonB box</keyword>
<dbReference type="PANTHER" id="PTHR30069">
    <property type="entry name" value="TONB-DEPENDENT OUTER MEMBRANE RECEPTOR"/>
    <property type="match status" value="1"/>
</dbReference>
<dbReference type="Pfam" id="PF13715">
    <property type="entry name" value="CarbopepD_reg_2"/>
    <property type="match status" value="1"/>
</dbReference>
<feature type="chain" id="PRO_5015878524" evidence="10">
    <location>
        <begin position="26"/>
        <end position="747"/>
    </location>
</feature>
<name>A0A2W2ALU2_9BACT</name>
<dbReference type="OrthoDB" id="1109239at2"/>
<keyword evidence="3" id="KW-1134">Transmembrane beta strand</keyword>
<comment type="subcellular location">
    <subcellularLocation>
        <location evidence="1">Cell outer membrane</location>
        <topology evidence="1">Multi-pass membrane protein</topology>
    </subcellularLocation>
</comment>
<evidence type="ECO:0000259" key="11">
    <source>
        <dbReference type="Pfam" id="PF00593"/>
    </source>
</evidence>
<dbReference type="Pfam" id="PF00593">
    <property type="entry name" value="TonB_dep_Rec_b-barrel"/>
    <property type="match status" value="1"/>
</dbReference>
<protein>
    <submittedName>
        <fullName evidence="12">TonB-dependent receptor</fullName>
    </submittedName>
</protein>
<evidence type="ECO:0000256" key="4">
    <source>
        <dbReference type="ARBA" id="ARBA00022692"/>
    </source>
</evidence>
<dbReference type="InterPro" id="IPR039426">
    <property type="entry name" value="TonB-dep_rcpt-like"/>
</dbReference>
<evidence type="ECO:0000256" key="1">
    <source>
        <dbReference type="ARBA" id="ARBA00004571"/>
    </source>
</evidence>
<dbReference type="Gene3D" id="2.40.170.20">
    <property type="entry name" value="TonB-dependent receptor, beta-barrel domain"/>
    <property type="match status" value="1"/>
</dbReference>
<proteinExistence type="predicted"/>
<evidence type="ECO:0000256" key="7">
    <source>
        <dbReference type="ARBA" id="ARBA00023136"/>
    </source>
</evidence>
<feature type="domain" description="TonB-dependent receptor-like beta-barrel" evidence="11">
    <location>
        <begin position="254"/>
        <end position="704"/>
    </location>
</feature>
<organism evidence="12 13">
    <name type="scientific">Taibaiella soli</name>
    <dbReference type="NCBI Taxonomy" id="1649169"/>
    <lineage>
        <taxon>Bacteria</taxon>
        <taxon>Pseudomonadati</taxon>
        <taxon>Bacteroidota</taxon>
        <taxon>Chitinophagia</taxon>
        <taxon>Chitinophagales</taxon>
        <taxon>Chitinophagaceae</taxon>
        <taxon>Taibaiella</taxon>
    </lineage>
</organism>
<sequence>MQRLIYLSAALLSGLLLLSPPNASAQEAGRKVTGTVYEQGKENKTPLAGAVIAAMNNSAGTQTAADGHFELSVPDSVRQLVISYTGFKNDTITISGSPLEIVLAQPRSLQEIVVRDRMKSTEIGMLGAMKTEKIGARELLKAACCNLSESFETTPSVDVAFTDAISGYKQIQMLGLAGPYTVITRENIPEVRGLAAVTGLTFTPGTWIEGMQLSKGTGSVVNGYETVAGQINVELHKPFEEEKAWLNLYQSTQGRTEANLVYNHKFNDKLSSNLMLHAKSQWEKVDQNNDGFLDQPLGNQFGILNRWFYMGKNGLEIQGGVKASFMDNRGGQWGYEKGMEQVPGNPWGFQQKTNRVEGWAKIGKVWTDKPWKSVGLQLSGLYHQQDAQYGTREYDGTERSFYSNLIYQSIIGNTNHVIKGGASFLLDNYDETFVSNQYTRNEVVPGVFAEYAWSHLTKWNVVAGLRADYHNMYGTFVTPRLHIRYAPFTNTSFRASAGRAQRTANIFAESIGYMASNRQFIIVNPQPDKAYGLNPEVAWNFGLNATQKFKLNYRSGAFSVDYYYTYFQNQVVTDLENMHQVRFYNLDGQSFAHSFQAQLDYEPIRKLDVRIAYRWYDVKTTYDGVLKERPLVAANRAFINIGYETKNDWKFDYTFNWVGTKRIPSVEHANDMAETQSPSYIQMNAQISKTFRNNLEIYVGGENLTNYMQHDLILGASNPYGDNFDASMVWGPAMGRNVYVGLRYKIK</sequence>
<evidence type="ECO:0000256" key="8">
    <source>
        <dbReference type="ARBA" id="ARBA00023170"/>
    </source>
</evidence>
<dbReference type="GO" id="GO:0009279">
    <property type="term" value="C:cell outer membrane"/>
    <property type="evidence" value="ECO:0007669"/>
    <property type="project" value="UniProtKB-SubCell"/>
</dbReference>
<dbReference type="SUPFAM" id="SSF49464">
    <property type="entry name" value="Carboxypeptidase regulatory domain-like"/>
    <property type="match status" value="1"/>
</dbReference>
<keyword evidence="9" id="KW-0998">Cell outer membrane</keyword>